<gene>
    <name evidence="13" type="ORF">SAMN05444349_10931</name>
</gene>
<dbReference type="GO" id="GO:0009279">
    <property type="term" value="C:cell outer membrane"/>
    <property type="evidence" value="ECO:0007669"/>
    <property type="project" value="UniProtKB-SubCell"/>
</dbReference>
<evidence type="ECO:0000256" key="8">
    <source>
        <dbReference type="ARBA" id="ARBA00023283"/>
    </source>
</evidence>
<dbReference type="CDD" id="cd07185">
    <property type="entry name" value="OmpA_C-like"/>
    <property type="match status" value="1"/>
</dbReference>
<name>A0A1M4XW85_9BACE</name>
<dbReference type="PANTHER" id="PTHR30329">
    <property type="entry name" value="STATOR ELEMENT OF FLAGELLAR MOTOR COMPLEX"/>
    <property type="match status" value="1"/>
</dbReference>
<evidence type="ECO:0000256" key="6">
    <source>
        <dbReference type="ARBA" id="ARBA00023157"/>
    </source>
</evidence>
<evidence type="ECO:0000259" key="12">
    <source>
        <dbReference type="PROSITE" id="PS51123"/>
    </source>
</evidence>
<evidence type="ECO:0000256" key="10">
    <source>
        <dbReference type="PROSITE-ProRule" id="PRU00473"/>
    </source>
</evidence>
<evidence type="ECO:0000256" key="2">
    <source>
        <dbReference type="ARBA" id="ARBA00009961"/>
    </source>
</evidence>
<comment type="similarity">
    <text evidence="2">Belongs to the outer membrane OOP (TC 1.B.6) superfamily.</text>
</comment>
<dbReference type="Gene3D" id="3.30.1330.60">
    <property type="entry name" value="OmpA-like domain"/>
    <property type="match status" value="1"/>
</dbReference>
<dbReference type="FunFam" id="2.40.160.20:FF:000007">
    <property type="entry name" value="Outer membrane protein OmpA"/>
    <property type="match status" value="1"/>
</dbReference>
<evidence type="ECO:0000256" key="11">
    <source>
        <dbReference type="SAM" id="SignalP"/>
    </source>
</evidence>
<protein>
    <submittedName>
        <fullName evidence="13">Outer membrane protein OmpA</fullName>
    </submittedName>
</protein>
<evidence type="ECO:0000256" key="5">
    <source>
        <dbReference type="ARBA" id="ARBA00022729"/>
    </source>
</evidence>
<evidence type="ECO:0000313" key="13">
    <source>
        <dbReference type="EMBL" id="SHE97837.1"/>
    </source>
</evidence>
<dbReference type="Proteomes" id="UP000184436">
    <property type="component" value="Unassembled WGS sequence"/>
</dbReference>
<proteinExistence type="inferred from homology"/>
<evidence type="ECO:0000256" key="4">
    <source>
        <dbReference type="ARBA" id="ARBA00022692"/>
    </source>
</evidence>
<keyword evidence="8" id="KW-0873">Pyrrolidone carboxylic acid</keyword>
<keyword evidence="5 11" id="KW-0732">Signal</keyword>
<dbReference type="GO" id="GO:0030247">
    <property type="term" value="F:polysaccharide binding"/>
    <property type="evidence" value="ECO:0007669"/>
    <property type="project" value="UniProtKB-ARBA"/>
</dbReference>
<evidence type="ECO:0000256" key="7">
    <source>
        <dbReference type="ARBA" id="ARBA00023237"/>
    </source>
</evidence>
<evidence type="ECO:0000256" key="3">
    <source>
        <dbReference type="ARBA" id="ARBA00022452"/>
    </source>
</evidence>
<feature type="signal peptide" evidence="11">
    <location>
        <begin position="1"/>
        <end position="20"/>
    </location>
</feature>
<accession>A0A1M4XW85</accession>
<dbReference type="OrthoDB" id="1453138at2"/>
<dbReference type="PANTHER" id="PTHR30329:SF21">
    <property type="entry name" value="LIPOPROTEIN YIAD-RELATED"/>
    <property type="match status" value="1"/>
</dbReference>
<comment type="subcellular location">
    <subcellularLocation>
        <location evidence="1">Cell outer membrane</location>
        <topology evidence="1">Multi-pass membrane protein</topology>
    </subcellularLocation>
</comment>
<keyword evidence="3" id="KW-1134">Transmembrane beta strand</keyword>
<dbReference type="InterPro" id="IPR006665">
    <property type="entry name" value="OmpA-like"/>
</dbReference>
<keyword evidence="6" id="KW-1015">Disulfide bond</keyword>
<evidence type="ECO:0000256" key="9">
    <source>
        <dbReference type="ARBA" id="ARBA00057459"/>
    </source>
</evidence>
<keyword evidence="7" id="KW-0998">Cell outer membrane</keyword>
<organism evidence="13 14">
    <name type="scientific">Bacteroides faecichinchillae</name>
    <dbReference type="NCBI Taxonomy" id="871325"/>
    <lineage>
        <taxon>Bacteria</taxon>
        <taxon>Pseudomonadati</taxon>
        <taxon>Bacteroidota</taxon>
        <taxon>Bacteroidia</taxon>
        <taxon>Bacteroidales</taxon>
        <taxon>Bacteroidaceae</taxon>
        <taxon>Bacteroides</taxon>
    </lineage>
</organism>
<dbReference type="InterPro" id="IPR036737">
    <property type="entry name" value="OmpA-like_sf"/>
</dbReference>
<dbReference type="InterPro" id="IPR050330">
    <property type="entry name" value="Bact_OuterMem_StrucFunc"/>
</dbReference>
<evidence type="ECO:0000313" key="14">
    <source>
        <dbReference type="Proteomes" id="UP000184436"/>
    </source>
</evidence>
<reference evidence="13 14" key="1">
    <citation type="submission" date="2016-11" db="EMBL/GenBank/DDBJ databases">
        <authorList>
            <person name="Jaros S."/>
            <person name="Januszkiewicz K."/>
            <person name="Wedrychowicz H."/>
        </authorList>
    </citation>
    <scope>NUCLEOTIDE SEQUENCE [LARGE SCALE GENOMIC DNA]</scope>
    <source>
        <strain evidence="13 14">DSM 26883</strain>
    </source>
</reference>
<dbReference type="FunFam" id="3.30.1330.60:FF:000006">
    <property type="entry name" value="Outer membrane protein OmpA"/>
    <property type="match status" value="1"/>
</dbReference>
<feature type="domain" description="OmpA-like" evidence="12">
    <location>
        <begin position="253"/>
        <end position="363"/>
    </location>
</feature>
<dbReference type="PROSITE" id="PS51123">
    <property type="entry name" value="OMPA_2"/>
    <property type="match status" value="1"/>
</dbReference>
<dbReference type="EMBL" id="FQVD01000009">
    <property type="protein sequence ID" value="SHE97837.1"/>
    <property type="molecule type" value="Genomic_DNA"/>
</dbReference>
<comment type="function">
    <text evidence="9">May have porin activity and function in peptidoglycan binding.</text>
</comment>
<evidence type="ECO:0000256" key="1">
    <source>
        <dbReference type="ARBA" id="ARBA00004571"/>
    </source>
</evidence>
<keyword evidence="14" id="KW-1185">Reference proteome</keyword>
<keyword evidence="4" id="KW-0812">Transmembrane</keyword>
<dbReference type="AlphaFoldDB" id="A0A1M4XW85"/>
<dbReference type="STRING" id="871325.SAMN05444349_10931"/>
<keyword evidence="10" id="KW-0472">Membrane</keyword>
<dbReference type="Gene3D" id="2.40.160.20">
    <property type="match status" value="1"/>
</dbReference>
<dbReference type="SUPFAM" id="SSF103088">
    <property type="entry name" value="OmpA-like"/>
    <property type="match status" value="1"/>
</dbReference>
<dbReference type="GO" id="GO:0015288">
    <property type="term" value="F:porin activity"/>
    <property type="evidence" value="ECO:0007669"/>
    <property type="project" value="UniProtKB-ARBA"/>
</dbReference>
<dbReference type="Pfam" id="PF00691">
    <property type="entry name" value="OmpA"/>
    <property type="match status" value="1"/>
</dbReference>
<dbReference type="SUPFAM" id="SSF56925">
    <property type="entry name" value="OMPA-like"/>
    <property type="match status" value="1"/>
</dbReference>
<dbReference type="InterPro" id="IPR011250">
    <property type="entry name" value="OMP/PagP_B-barrel"/>
</dbReference>
<sequence>MKKNILISLVVLLCTTMTFAQERQVKEPAKVIFHPHWFIQAQAGAAHTIGEAKLVDLISPAAAFNVGYKFAPAFGARIGVSGWQAKGGWVSPKQDYQYKYLQGNVDIMTDLSSLFCGFNPKRVFNGYFFAGVGLNHAFDNDEANALDTKTYEMEYLWKNSKNLVAGRLGLGCDLRLNDRLAINIEANANLLSDKFNSKKAGNCDWQINALVGLSIKLGKSYKKIAPVYYEPQTVVTEQPKPTPVVEQPKPKAEVATVEPMKQSIFFALNSARIRNDQQAKIALLVEYLEKYPASRVTVTGYADANTGNARINSKLSEMRAKNVAEALKAKGIAAGRIAIDFKGDTVQPYDTPEENRVSICIAK</sequence>
<feature type="chain" id="PRO_5030031187" evidence="11">
    <location>
        <begin position="21"/>
        <end position="363"/>
    </location>
</feature>
<dbReference type="RefSeq" id="WP_025074396.1">
    <property type="nucleotide sequence ID" value="NZ_FQVD01000009.1"/>
</dbReference>